<reference evidence="2" key="2">
    <citation type="submission" date="2020-12" db="EMBL/GenBank/DDBJ databases">
        <title>New Spironucleus salmonicida genome in near-complete chromosomes.</title>
        <authorList>
            <person name="Xu F."/>
            <person name="Kurt Z."/>
            <person name="Jimenez-Gonzalez A."/>
            <person name="Astvaldsson A."/>
            <person name="Andersson J.O."/>
            <person name="Svard S.G."/>
        </authorList>
    </citation>
    <scope>NUCLEOTIDE SEQUENCE</scope>
    <source>
        <strain evidence="2">ATCC 50377</strain>
    </source>
</reference>
<gene>
    <name evidence="1" type="ORF">SS50377_17690</name>
    <name evidence="2" type="ORF">SS50377_25716</name>
</gene>
<reference evidence="1 2" key="1">
    <citation type="journal article" date="2014" name="PLoS Genet.">
        <title>The Genome of Spironucleus salmonicida Highlights a Fish Pathogen Adapted to Fluctuating Environments.</title>
        <authorList>
            <person name="Xu F."/>
            <person name="Jerlstrom-Hultqvist J."/>
            <person name="Einarsson E."/>
            <person name="Astvaldsson A."/>
            <person name="Svard S.G."/>
            <person name="Andersson J.O."/>
        </authorList>
    </citation>
    <scope>NUCLEOTIDE SEQUENCE</scope>
    <source>
        <strain evidence="2">ATCC 50377</strain>
    </source>
</reference>
<evidence type="ECO:0000313" key="3">
    <source>
        <dbReference type="Proteomes" id="UP000018208"/>
    </source>
</evidence>
<name>V6LEJ5_9EUKA</name>
<protein>
    <submittedName>
        <fullName evidence="1">Uncharacterized protein</fullName>
    </submittedName>
</protein>
<dbReference type="VEuPathDB" id="GiardiaDB:SS50377_25716"/>
<evidence type="ECO:0000313" key="1">
    <source>
        <dbReference type="EMBL" id="EST42673.1"/>
    </source>
</evidence>
<keyword evidence="3" id="KW-1185">Reference proteome</keyword>
<evidence type="ECO:0000313" key="2">
    <source>
        <dbReference type="EMBL" id="KAH0571528.1"/>
    </source>
</evidence>
<dbReference type="EMBL" id="KI546157">
    <property type="protein sequence ID" value="EST42673.1"/>
    <property type="molecule type" value="Genomic_DNA"/>
</dbReference>
<dbReference type="Proteomes" id="UP000018208">
    <property type="component" value="Unassembled WGS sequence"/>
</dbReference>
<organism evidence="1">
    <name type="scientific">Spironucleus salmonicida</name>
    <dbReference type="NCBI Taxonomy" id="348837"/>
    <lineage>
        <taxon>Eukaryota</taxon>
        <taxon>Metamonada</taxon>
        <taxon>Diplomonadida</taxon>
        <taxon>Hexamitidae</taxon>
        <taxon>Hexamitinae</taxon>
        <taxon>Spironucleus</taxon>
    </lineage>
</organism>
<dbReference type="EMBL" id="AUWU02000006">
    <property type="protein sequence ID" value="KAH0571528.1"/>
    <property type="molecule type" value="Genomic_DNA"/>
</dbReference>
<accession>V6LEJ5</accession>
<dbReference type="AlphaFoldDB" id="V6LEJ5"/>
<proteinExistence type="predicted"/>
<sequence length="529" mass="60889">MESLYQEKEVMQFQEYLALWKAIFKKQDPYSIVNQFDRSQKHLQLRNKLGSRVIILEAPVGSGMTTFLTKTLTRFQFVFESFDGSVQPNMFDQALTSFIDFRQGIIRKKRPHVLIVENPELLQLNKLAFTQRMKDKRHFFIIVLTSNAFSSSLRQLRQNSILLRFQVSQGEVKKILQTYAPGGIISTQLLQKQFAENLSILNKFTIQDICSALLTRKQEFLLQKRDIPQFQAYEVLKKQHIFTDYGTAISFIQLGLKLGITNEMALKSLEKASHTIFELPFLSTFQSKAVKANKLNYQIFEQFENQFCLIGEIQGIIPLSIIQNLSNCQSQYDGITAIYSVHSQLQQTSFVKPSTCQKIYFKCQFPIFTGFEIRSVRKLNLQSLLSRVLYSFSASSIFLSLFDLQIEFFKLLTQFSLQNYVGTLSDLDKNSIATSSTSLAELGFLRDKNGFLVLSDELELSISENAKRALIAAVDGLFSGNKLSEEIFQLVMTRFSEKQEMEICEQEYTFNQGVTLAVRILAKFQDFFQ</sequence>